<dbReference type="RefSeq" id="WP_379902295.1">
    <property type="nucleotide sequence ID" value="NZ_JBHULM010000009.1"/>
</dbReference>
<protein>
    <submittedName>
        <fullName evidence="3">Phosphatase PAP2 family protein</fullName>
    </submittedName>
</protein>
<proteinExistence type="predicted"/>
<dbReference type="SUPFAM" id="SSF48317">
    <property type="entry name" value="Acid phosphatase/Vanadium-dependent haloperoxidase"/>
    <property type="match status" value="1"/>
</dbReference>
<dbReference type="PANTHER" id="PTHR14969:SF13">
    <property type="entry name" value="AT30094P"/>
    <property type="match status" value="1"/>
</dbReference>
<keyword evidence="1" id="KW-0812">Transmembrane</keyword>
<feature type="transmembrane region" description="Helical" evidence="1">
    <location>
        <begin position="107"/>
        <end position="128"/>
    </location>
</feature>
<dbReference type="Pfam" id="PF01569">
    <property type="entry name" value="PAP2"/>
    <property type="match status" value="1"/>
</dbReference>
<accession>A0ABW5K2Q6</accession>
<feature type="transmembrane region" description="Helical" evidence="1">
    <location>
        <begin position="26"/>
        <end position="49"/>
    </location>
</feature>
<keyword evidence="4" id="KW-1185">Reference proteome</keyword>
<dbReference type="InterPro" id="IPR036938">
    <property type="entry name" value="PAP2/HPO_sf"/>
</dbReference>
<dbReference type="SMART" id="SM00014">
    <property type="entry name" value="acidPPc"/>
    <property type="match status" value="1"/>
</dbReference>
<dbReference type="PANTHER" id="PTHR14969">
    <property type="entry name" value="SPHINGOSINE-1-PHOSPHATE PHOSPHOHYDROLASE"/>
    <property type="match status" value="1"/>
</dbReference>
<dbReference type="Gene3D" id="1.20.144.10">
    <property type="entry name" value="Phosphatidic acid phosphatase type 2/haloperoxidase"/>
    <property type="match status" value="1"/>
</dbReference>
<feature type="transmembrane region" description="Helical" evidence="1">
    <location>
        <begin position="159"/>
        <end position="179"/>
    </location>
</feature>
<name>A0ABW5K2Q6_9FLAO</name>
<keyword evidence="1" id="KW-1133">Transmembrane helix</keyword>
<evidence type="ECO:0000256" key="1">
    <source>
        <dbReference type="SAM" id="Phobius"/>
    </source>
</evidence>
<gene>
    <name evidence="3" type="ORF">ACFSSB_06620</name>
</gene>
<evidence type="ECO:0000313" key="3">
    <source>
        <dbReference type="EMBL" id="MFD2541990.1"/>
    </source>
</evidence>
<dbReference type="CDD" id="cd03395">
    <property type="entry name" value="PAP2_like_4"/>
    <property type="match status" value="1"/>
</dbReference>
<keyword evidence="1" id="KW-0472">Membrane</keyword>
<dbReference type="Proteomes" id="UP001597467">
    <property type="component" value="Unassembled WGS sequence"/>
</dbReference>
<comment type="caution">
    <text evidence="3">The sequence shown here is derived from an EMBL/GenBank/DDBJ whole genome shotgun (WGS) entry which is preliminary data.</text>
</comment>
<organism evidence="3 4">
    <name type="scientific">Lacinutrix gracilariae</name>
    <dbReference type="NCBI Taxonomy" id="1747198"/>
    <lineage>
        <taxon>Bacteria</taxon>
        <taxon>Pseudomonadati</taxon>
        <taxon>Bacteroidota</taxon>
        <taxon>Flavobacteriia</taxon>
        <taxon>Flavobacteriales</taxon>
        <taxon>Flavobacteriaceae</taxon>
        <taxon>Lacinutrix</taxon>
    </lineage>
</organism>
<evidence type="ECO:0000259" key="2">
    <source>
        <dbReference type="SMART" id="SM00014"/>
    </source>
</evidence>
<reference evidence="4" key="1">
    <citation type="journal article" date="2019" name="Int. J. Syst. Evol. Microbiol.">
        <title>The Global Catalogue of Microorganisms (GCM) 10K type strain sequencing project: providing services to taxonomists for standard genome sequencing and annotation.</title>
        <authorList>
            <consortium name="The Broad Institute Genomics Platform"/>
            <consortium name="The Broad Institute Genome Sequencing Center for Infectious Disease"/>
            <person name="Wu L."/>
            <person name="Ma J."/>
        </authorList>
    </citation>
    <scope>NUCLEOTIDE SEQUENCE [LARGE SCALE GENOMIC DNA]</scope>
    <source>
        <strain evidence="4">KCTC 42808</strain>
    </source>
</reference>
<dbReference type="EMBL" id="JBHULM010000009">
    <property type="protein sequence ID" value="MFD2541990.1"/>
    <property type="molecule type" value="Genomic_DNA"/>
</dbReference>
<evidence type="ECO:0000313" key="4">
    <source>
        <dbReference type="Proteomes" id="UP001597467"/>
    </source>
</evidence>
<dbReference type="InterPro" id="IPR000326">
    <property type="entry name" value="PAP2/HPO"/>
</dbReference>
<feature type="domain" description="Phosphatidic acid phosphatase type 2/haloperoxidase" evidence="2">
    <location>
        <begin position="60"/>
        <end position="176"/>
    </location>
</feature>
<feature type="transmembrane region" description="Helical" evidence="1">
    <location>
        <begin position="135"/>
        <end position="153"/>
    </location>
</feature>
<feature type="transmembrane region" description="Helical" evidence="1">
    <location>
        <begin position="56"/>
        <end position="74"/>
    </location>
</feature>
<sequence length="192" mass="22286">MIDQLILNDQELFLFLNNLGTPTWDAFWLLITNKLTFIPLYALLLFFIYKKFGLKTLAFSVLLIVLMVTFTDQITNLFKDGFQRARPCRQEGVMEKMRFIAVRCGKYGFFSGHASNTMAAAVFAGLLLKPYYKNLIFILLFWSVIVAYSRIYVGVHYPLDVVCGMTFGALSGFMFYKILRYVIKRYVLEKSH</sequence>